<accession>R9IEL1</accession>
<organism evidence="2 3">
    <name type="scientific">Phocaeicola sartorii</name>
    <dbReference type="NCBI Taxonomy" id="671267"/>
    <lineage>
        <taxon>Bacteria</taxon>
        <taxon>Pseudomonadati</taxon>
        <taxon>Bacteroidota</taxon>
        <taxon>Bacteroidia</taxon>
        <taxon>Bacteroidales</taxon>
        <taxon>Bacteroidaceae</taxon>
        <taxon>Phocaeicola</taxon>
    </lineage>
</organism>
<dbReference type="PATRIC" id="fig|1235788.3.peg.2997"/>
<name>R9IEL1_9BACT</name>
<feature type="region of interest" description="Disordered" evidence="1">
    <location>
        <begin position="107"/>
        <end position="155"/>
    </location>
</feature>
<proteinExistence type="predicted"/>
<comment type="caution">
    <text evidence="2">The sequence shown here is derived from an EMBL/GenBank/DDBJ whole genome shotgun (WGS) entry which is preliminary data.</text>
</comment>
<dbReference type="HOGENOM" id="CLU_1431941_0_0_10"/>
<keyword evidence="3" id="KW-1185">Reference proteome</keyword>
<reference evidence="2 3" key="1">
    <citation type="submission" date="2013-04" db="EMBL/GenBank/DDBJ databases">
        <title>The Genome Sequence of Bacteroides massiliensis dnLKV3.</title>
        <authorList>
            <consortium name="The Broad Institute Genomics Platform"/>
            <consortium name="The Broad Institute Genome Sequencing Center for Infectious Disease"/>
            <person name="Earl A."/>
            <person name="Xavier R."/>
            <person name="Kuhn K."/>
            <person name="Stappenbeck T."/>
            <person name="Walker B."/>
            <person name="Young S."/>
            <person name="Zeng Q."/>
            <person name="Gargeya S."/>
            <person name="Fitzgerald M."/>
            <person name="Haas B."/>
            <person name="Abouelleil A."/>
            <person name="Allen A.W."/>
            <person name="Alvarado L."/>
            <person name="Arachchi H.M."/>
            <person name="Berlin A.M."/>
            <person name="Chapman S.B."/>
            <person name="Gainer-Dewar J."/>
            <person name="Goldberg J."/>
            <person name="Griggs A."/>
            <person name="Gujja S."/>
            <person name="Hansen M."/>
            <person name="Howarth C."/>
            <person name="Imamovic A."/>
            <person name="Ireland A."/>
            <person name="Larimer J."/>
            <person name="McCowan C."/>
            <person name="Murphy C."/>
            <person name="Pearson M."/>
            <person name="Poon T.W."/>
            <person name="Priest M."/>
            <person name="Roberts A."/>
            <person name="Saif S."/>
            <person name="Shea T."/>
            <person name="Sisk P."/>
            <person name="Sykes S."/>
            <person name="Wortman J."/>
            <person name="Nusbaum C."/>
            <person name="Birren B."/>
        </authorList>
    </citation>
    <scope>NUCLEOTIDE SEQUENCE [LARGE SCALE GENOMIC DNA]</scope>
    <source>
        <strain evidence="3">dnLKV3</strain>
    </source>
</reference>
<dbReference type="EMBL" id="ASSP01000017">
    <property type="protein sequence ID" value="EOS11810.1"/>
    <property type="molecule type" value="Genomic_DNA"/>
</dbReference>
<gene>
    <name evidence="2" type="ORF">C802_02923</name>
</gene>
<sequence>MESSLSFRKRAGAFGRDRKGHIIYAAGNGSTQRGHPEKNFLIATPPRYLPSFFLSWSVEKLLPLLPPYPMEPPWAGRLDGWGSTFFYAGKRAAATTFIPFLSQNVRKRGKKQAEEDHTPEKGDGYEHAETGNRTGNAKPTEGQDTGCGLTRPRLQPDNTTVAARQYQSYHPAELQFQPDGTKVTILMKL</sequence>
<dbReference type="Proteomes" id="UP000014200">
    <property type="component" value="Unassembled WGS sequence"/>
</dbReference>
<dbReference type="RefSeq" id="WP_016277259.1">
    <property type="nucleotide sequence ID" value="NZ_JANKBR010000012.1"/>
</dbReference>
<evidence type="ECO:0000313" key="3">
    <source>
        <dbReference type="Proteomes" id="UP000014200"/>
    </source>
</evidence>
<dbReference type="AlphaFoldDB" id="R9IEL1"/>
<protein>
    <submittedName>
        <fullName evidence="2">Uncharacterized protein</fullName>
    </submittedName>
</protein>
<feature type="compositionally biased region" description="Basic and acidic residues" evidence="1">
    <location>
        <begin position="111"/>
        <end position="130"/>
    </location>
</feature>
<evidence type="ECO:0000256" key="1">
    <source>
        <dbReference type="SAM" id="MobiDB-lite"/>
    </source>
</evidence>
<evidence type="ECO:0000313" key="2">
    <source>
        <dbReference type="EMBL" id="EOS11810.1"/>
    </source>
</evidence>